<dbReference type="EMBL" id="UGAB01000002">
    <property type="protein sequence ID" value="STF44599.1"/>
    <property type="molecule type" value="Genomic_DNA"/>
</dbReference>
<proteinExistence type="predicted"/>
<dbReference type="AlphaFoldDB" id="A0A376LK20"/>
<keyword evidence="1" id="KW-0808">Transferase</keyword>
<evidence type="ECO:0000313" key="1">
    <source>
        <dbReference type="EMBL" id="STF44599.1"/>
    </source>
</evidence>
<gene>
    <name evidence="1" type="primary">kdpD_6</name>
    <name evidence="1" type="ORF">NCTC7928_05340</name>
</gene>
<organism evidence="1 2">
    <name type="scientific">Escherichia coli</name>
    <dbReference type="NCBI Taxonomy" id="562"/>
    <lineage>
        <taxon>Bacteria</taxon>
        <taxon>Pseudomonadati</taxon>
        <taxon>Pseudomonadota</taxon>
        <taxon>Gammaproteobacteria</taxon>
        <taxon>Enterobacterales</taxon>
        <taxon>Enterobacteriaceae</taxon>
        <taxon>Escherichia</taxon>
    </lineage>
</organism>
<name>A0A376LK20_ECOLX</name>
<evidence type="ECO:0000313" key="2">
    <source>
        <dbReference type="Proteomes" id="UP000254877"/>
    </source>
</evidence>
<sequence length="62" mass="7132">MIALRELALRRTADRVDEQMRAWRGHPGEEKAGTHATRSFYASGITPAVRNWSARRRGWPRA</sequence>
<dbReference type="GO" id="GO:0004673">
    <property type="term" value="F:protein histidine kinase activity"/>
    <property type="evidence" value="ECO:0007669"/>
    <property type="project" value="UniProtKB-EC"/>
</dbReference>
<protein>
    <submittedName>
        <fullName evidence="1">Two-component sensor kinase</fullName>
        <ecNumber evidence="1">2.7.13.3</ecNumber>
    </submittedName>
</protein>
<dbReference type="Proteomes" id="UP000254877">
    <property type="component" value="Unassembled WGS sequence"/>
</dbReference>
<reference evidence="1 2" key="1">
    <citation type="submission" date="2018-06" db="EMBL/GenBank/DDBJ databases">
        <authorList>
            <consortium name="Pathogen Informatics"/>
            <person name="Doyle S."/>
        </authorList>
    </citation>
    <scope>NUCLEOTIDE SEQUENCE [LARGE SCALE GENOMIC DNA]</scope>
    <source>
        <strain evidence="1 2">NCTC7928</strain>
    </source>
</reference>
<dbReference type="EC" id="2.7.13.3" evidence="1"/>
<keyword evidence="1" id="KW-0418">Kinase</keyword>
<accession>A0A376LK20</accession>